<feature type="region of interest" description="Disordered" evidence="1">
    <location>
        <begin position="1"/>
        <end position="64"/>
    </location>
</feature>
<proteinExistence type="predicted"/>
<evidence type="ECO:0000256" key="2">
    <source>
        <dbReference type="SAM" id="Phobius"/>
    </source>
</evidence>
<dbReference type="InterPro" id="IPR003582">
    <property type="entry name" value="ShKT_dom"/>
</dbReference>
<sequence length="487" mass="52386">MSEEKMLDDNSFEPNDTPVEASEVEELRKQLRDSFTSGGHGSLPPPPPSKQQQTHRMHHRPNRGRHHRAFRILVIGLALIVVLASVIALASYLTIEGRSDPPRGSNIGPPSEIDVSFAPSSATIIPSNLPSPITPSPAVSPVVSTRPPTRVESVPTISPTKSPILSTVSPTTKNRPEETKSPTMNPTTTRAPTAPLMPISIGLPEEPTTPTAIPNPVPVPVSNPIPVPVSIPVPVRTQSPTASPLAATSAPILSTPAPTVRRIPEETQSPTTNPTTTRAPSLGLEPIPVDLPTLTQPRTRAPTDFQPVFIAPIPYHRVPTQPPTECQDTGDCNILLNFPYLRDFLCFDEEFGIADECALSCGVCGGDVSPLRAYCVDDKSALFFINDDYGYQSCKWLSMKAALQPELCAKGKDGYKHCPRVCGHCHAVCQDDPGAAVFINYEMGYETCAWLANNRSYQAIACKSEFAAKNCPKTCGICSLAKKSAVP</sequence>
<feature type="compositionally biased region" description="Polar residues" evidence="1">
    <location>
        <begin position="181"/>
        <end position="191"/>
    </location>
</feature>
<dbReference type="PROSITE" id="PS51670">
    <property type="entry name" value="SHKT"/>
    <property type="match status" value="1"/>
</dbReference>
<feature type="region of interest" description="Disordered" evidence="1">
    <location>
        <begin position="135"/>
        <end position="194"/>
    </location>
</feature>
<feature type="region of interest" description="Disordered" evidence="1">
    <location>
        <begin position="264"/>
        <end position="288"/>
    </location>
</feature>
<evidence type="ECO:0000313" key="4">
    <source>
        <dbReference type="EMBL" id="GAX18804.1"/>
    </source>
</evidence>
<dbReference type="Proteomes" id="UP000198406">
    <property type="component" value="Unassembled WGS sequence"/>
</dbReference>
<feature type="compositionally biased region" description="Basic residues" evidence="1">
    <location>
        <begin position="53"/>
        <end position="64"/>
    </location>
</feature>
<keyword evidence="2" id="KW-1133">Transmembrane helix</keyword>
<organism evidence="4 5">
    <name type="scientific">Fistulifera solaris</name>
    <name type="common">Oleaginous diatom</name>
    <dbReference type="NCBI Taxonomy" id="1519565"/>
    <lineage>
        <taxon>Eukaryota</taxon>
        <taxon>Sar</taxon>
        <taxon>Stramenopiles</taxon>
        <taxon>Ochrophyta</taxon>
        <taxon>Bacillariophyta</taxon>
        <taxon>Bacillariophyceae</taxon>
        <taxon>Bacillariophycidae</taxon>
        <taxon>Naviculales</taxon>
        <taxon>Naviculaceae</taxon>
        <taxon>Fistulifera</taxon>
    </lineage>
</organism>
<dbReference type="InParanoid" id="A0A1Z5JXR6"/>
<dbReference type="EMBL" id="BDSP01000132">
    <property type="protein sequence ID" value="GAX18804.1"/>
    <property type="molecule type" value="Genomic_DNA"/>
</dbReference>
<protein>
    <recommendedName>
        <fullName evidence="3">ShKT domain-containing protein</fullName>
    </recommendedName>
</protein>
<keyword evidence="2" id="KW-0472">Membrane</keyword>
<keyword evidence="5" id="KW-1185">Reference proteome</keyword>
<gene>
    <name evidence="4" type="ORF">FisN_26Hh104</name>
</gene>
<comment type="caution">
    <text evidence="4">The sequence shown here is derived from an EMBL/GenBank/DDBJ whole genome shotgun (WGS) entry which is preliminary data.</text>
</comment>
<feature type="compositionally biased region" description="Polar residues" evidence="1">
    <location>
        <begin position="155"/>
        <end position="173"/>
    </location>
</feature>
<evidence type="ECO:0000256" key="1">
    <source>
        <dbReference type="SAM" id="MobiDB-lite"/>
    </source>
</evidence>
<name>A0A1Z5JXR6_FISSO</name>
<evidence type="ECO:0000259" key="3">
    <source>
        <dbReference type="PROSITE" id="PS51670"/>
    </source>
</evidence>
<dbReference type="AlphaFoldDB" id="A0A1Z5JXR6"/>
<dbReference type="Pfam" id="PF01549">
    <property type="entry name" value="ShK"/>
    <property type="match status" value="1"/>
</dbReference>
<reference evidence="4 5" key="1">
    <citation type="journal article" date="2015" name="Plant Cell">
        <title>Oil accumulation by the oleaginous diatom Fistulifera solaris as revealed by the genome and transcriptome.</title>
        <authorList>
            <person name="Tanaka T."/>
            <person name="Maeda Y."/>
            <person name="Veluchamy A."/>
            <person name="Tanaka M."/>
            <person name="Abida H."/>
            <person name="Marechal E."/>
            <person name="Bowler C."/>
            <person name="Muto M."/>
            <person name="Sunaga Y."/>
            <person name="Tanaka M."/>
            <person name="Yoshino T."/>
            <person name="Taniguchi T."/>
            <person name="Fukuda Y."/>
            <person name="Nemoto M."/>
            <person name="Matsumoto M."/>
            <person name="Wong P.S."/>
            <person name="Aburatani S."/>
            <person name="Fujibuchi W."/>
        </authorList>
    </citation>
    <scope>NUCLEOTIDE SEQUENCE [LARGE SCALE GENOMIC DNA]</scope>
    <source>
        <strain evidence="4 5">JPCC DA0580</strain>
    </source>
</reference>
<accession>A0A1Z5JXR6</accession>
<dbReference type="PRINTS" id="PR01217">
    <property type="entry name" value="PRICHEXTENSN"/>
</dbReference>
<feature type="domain" description="ShKT" evidence="3">
    <location>
        <begin position="439"/>
        <end position="478"/>
    </location>
</feature>
<keyword evidence="2" id="KW-0812">Transmembrane</keyword>
<evidence type="ECO:0000313" key="5">
    <source>
        <dbReference type="Proteomes" id="UP000198406"/>
    </source>
</evidence>
<feature type="region of interest" description="Disordered" evidence="1">
    <location>
        <begin position="96"/>
        <end position="115"/>
    </location>
</feature>
<feature type="compositionally biased region" description="Low complexity" evidence="1">
    <location>
        <begin position="266"/>
        <end position="277"/>
    </location>
</feature>
<feature type="transmembrane region" description="Helical" evidence="2">
    <location>
        <begin position="69"/>
        <end position="93"/>
    </location>
</feature>